<evidence type="ECO:0000313" key="1">
    <source>
        <dbReference type="EMBL" id="CAB4671308.1"/>
    </source>
</evidence>
<dbReference type="Pfam" id="PF06475">
    <property type="entry name" value="Glycolipid_bind"/>
    <property type="match status" value="1"/>
</dbReference>
<gene>
    <name evidence="1" type="ORF">UFOPK2292_00821</name>
</gene>
<protein>
    <submittedName>
        <fullName evidence="1">Unannotated protein</fullName>
    </submittedName>
</protein>
<dbReference type="AlphaFoldDB" id="A0A6J6MEF9"/>
<organism evidence="1">
    <name type="scientific">freshwater metagenome</name>
    <dbReference type="NCBI Taxonomy" id="449393"/>
    <lineage>
        <taxon>unclassified sequences</taxon>
        <taxon>metagenomes</taxon>
        <taxon>ecological metagenomes</taxon>
    </lineage>
</organism>
<dbReference type="SUPFAM" id="SSF159275">
    <property type="entry name" value="PA1994-like"/>
    <property type="match status" value="1"/>
</dbReference>
<proteinExistence type="predicted"/>
<sequence length="83" mass="9420">MNTPFTNCIPIRRLPLLVGHSATISVAVIDIETLGITKQKHQYTKLTQHSWRYSSSASNSEVEVKVDEFGFVLDEPNNFKRVD</sequence>
<accession>A0A6J6MEF9</accession>
<dbReference type="EMBL" id="CAEZWU010000113">
    <property type="protein sequence ID" value="CAB4671308.1"/>
    <property type="molecule type" value="Genomic_DNA"/>
</dbReference>
<name>A0A6J6MEF9_9ZZZZ</name>
<dbReference type="InterPro" id="IPR009467">
    <property type="entry name" value="Glycolipid-bd_prot_put"/>
</dbReference>
<reference evidence="1" key="1">
    <citation type="submission" date="2020-05" db="EMBL/GenBank/DDBJ databases">
        <authorList>
            <person name="Chiriac C."/>
            <person name="Salcher M."/>
            <person name="Ghai R."/>
            <person name="Kavagutti S V."/>
        </authorList>
    </citation>
    <scope>NUCLEOTIDE SEQUENCE</scope>
</reference>